<sequence>MGEKLTLSIGDTGRSLELPEHWESLETLPEDAPGTVAFGYRSAGSSAVVTLGPLDGQMMPVDRDEVVEGIQPALDEADATLVEVDAGETPAGDLAVYTIVRTEPDDDDEDDEDEEDEAGVQFTLTLNLAVENGEFLQPFLVLGYFSSHGDDQQALDQARDIAGRVITA</sequence>
<dbReference type="AlphaFoldDB" id="A0A9D1RQB6"/>
<reference evidence="1" key="1">
    <citation type="journal article" date="2021" name="PeerJ">
        <title>Extensive microbial diversity within the chicken gut microbiome revealed by metagenomics and culture.</title>
        <authorList>
            <person name="Gilroy R."/>
            <person name="Ravi A."/>
            <person name="Getino M."/>
            <person name="Pursley I."/>
            <person name="Horton D.L."/>
            <person name="Alikhan N.F."/>
            <person name="Baker D."/>
            <person name="Gharbi K."/>
            <person name="Hall N."/>
            <person name="Watson M."/>
            <person name="Adriaenssens E.M."/>
            <person name="Foster-Nyarko E."/>
            <person name="Jarju S."/>
            <person name="Secka A."/>
            <person name="Antonio M."/>
            <person name="Oren A."/>
            <person name="Chaudhuri R.R."/>
            <person name="La Ragione R."/>
            <person name="Hildebrand F."/>
            <person name="Pallen M.J."/>
        </authorList>
    </citation>
    <scope>NUCLEOTIDE SEQUENCE</scope>
    <source>
        <strain evidence="1">CHK32-1732</strain>
    </source>
</reference>
<dbReference type="Proteomes" id="UP000824190">
    <property type="component" value="Unassembled WGS sequence"/>
</dbReference>
<evidence type="ECO:0000313" key="1">
    <source>
        <dbReference type="EMBL" id="HIW92571.1"/>
    </source>
</evidence>
<gene>
    <name evidence="1" type="ORF">H9870_13040</name>
</gene>
<evidence type="ECO:0000313" key="2">
    <source>
        <dbReference type="Proteomes" id="UP000824190"/>
    </source>
</evidence>
<dbReference type="EMBL" id="DXGC01000112">
    <property type="protein sequence ID" value="HIW92571.1"/>
    <property type="molecule type" value="Genomic_DNA"/>
</dbReference>
<protein>
    <submittedName>
        <fullName evidence="1">Uncharacterized protein</fullName>
    </submittedName>
</protein>
<reference evidence="1" key="2">
    <citation type="submission" date="2021-04" db="EMBL/GenBank/DDBJ databases">
        <authorList>
            <person name="Gilroy R."/>
        </authorList>
    </citation>
    <scope>NUCLEOTIDE SEQUENCE</scope>
    <source>
        <strain evidence="1">CHK32-1732</strain>
    </source>
</reference>
<name>A0A9D1RQB6_9CORY</name>
<proteinExistence type="predicted"/>
<accession>A0A9D1RQB6</accession>
<comment type="caution">
    <text evidence="1">The sequence shown here is derived from an EMBL/GenBank/DDBJ whole genome shotgun (WGS) entry which is preliminary data.</text>
</comment>
<organism evidence="1 2">
    <name type="scientific">Candidatus Corynebacterium avicola</name>
    <dbReference type="NCBI Taxonomy" id="2838527"/>
    <lineage>
        <taxon>Bacteria</taxon>
        <taxon>Bacillati</taxon>
        <taxon>Actinomycetota</taxon>
        <taxon>Actinomycetes</taxon>
        <taxon>Mycobacteriales</taxon>
        <taxon>Corynebacteriaceae</taxon>
        <taxon>Corynebacterium</taxon>
    </lineage>
</organism>